<feature type="transmembrane region" description="Helical" evidence="1">
    <location>
        <begin position="336"/>
        <end position="362"/>
    </location>
</feature>
<dbReference type="AlphaFoldDB" id="A0AAJ6QPT8"/>
<dbReference type="KEGG" id="goe:100903163"/>
<keyword evidence="4" id="KW-1185">Reference proteome</keyword>
<dbReference type="PANTHER" id="PTHR11161:SF0">
    <property type="entry name" value="O-ACYLTRANSFERASE LIKE PROTEIN"/>
    <property type="match status" value="1"/>
</dbReference>
<protein>
    <submittedName>
        <fullName evidence="5">O-acyltransferase like protein</fullName>
    </submittedName>
</protein>
<evidence type="ECO:0000313" key="5">
    <source>
        <dbReference type="RefSeq" id="XP_003741892.1"/>
    </source>
</evidence>
<feature type="transmembrane region" description="Helical" evidence="1">
    <location>
        <begin position="297"/>
        <end position="316"/>
    </location>
</feature>
<reference evidence="5" key="1">
    <citation type="submission" date="2025-08" db="UniProtKB">
        <authorList>
            <consortium name="RefSeq"/>
        </authorList>
    </citation>
    <scope>IDENTIFICATION</scope>
</reference>
<evidence type="ECO:0000259" key="3">
    <source>
        <dbReference type="SMART" id="SM00703"/>
    </source>
</evidence>
<feature type="signal peptide" evidence="2">
    <location>
        <begin position="1"/>
        <end position="19"/>
    </location>
</feature>
<feature type="transmembrane region" description="Helical" evidence="1">
    <location>
        <begin position="626"/>
        <end position="648"/>
    </location>
</feature>
<dbReference type="InterPro" id="IPR006621">
    <property type="entry name" value="Nose-resist-to-fluoxetine_N"/>
</dbReference>
<feature type="transmembrane region" description="Helical" evidence="1">
    <location>
        <begin position="523"/>
        <end position="540"/>
    </location>
</feature>
<sequence>MLVLKSLLLVLLGAEYSHCARSIVDVFNLEVDYSKWNSDLAPVIANLSKRMRREFLPIAQEILYDDEIPAECLQSFLRLASGLSDGKMWALRFLDSSGGLLPGSLKGRVASLGSYDQCLETRVPDKEDPKKVAFGGQYCTASMVLRKQPLLHRILPSLLRQDPETRDLFGKGNLSYMTDILENIPIGYRVGICLPSTCNSSVITHLVDKFGGEYGVHADILGCRDQITERPLSIGTRISGVVFGCMIFLVVVGTTVDIYCGDDQRGVIQVARCFSARANYLKLTSTRVAPESRHVDCIHGIRVVSAIWILYGHSFLKELGLWEGLKFLLLVPQSPAGTIITQGFFAVETFFTLTGFTLYKFIAQERKTNKMSAPMFASMAVLRRGIRLGVTGMGALMTIYLMPLITSGPALDYLYPYIEKNCNSRWWTYPLFINNFWSMEEACAENQWYTAADMQIVCILIFPVLLMVQKPAKAIRILVCLIGASILYTLGLMSYYGAAPVLLVLPTHASATLHYVLHMHHHGLPHLSSTCVGVLGGYVIENYRDVDLGKTFYRIGWILFNFISISLVGVSYLWHMRRSVSTLESFLYAALCRPLWAACVIWLVYMCSSGRARSIRWLLSRPNFTVLSRLSLSFYLMQYPMFMFSFLTARNQTTTTYYQVFREFFADFIIIILAAWMLVLLFEAPAAALDSLVTRRPRKKALPNGKGDEKLSYETPTRLEVVSQSQYKL</sequence>
<keyword evidence="1" id="KW-0812">Transmembrane</keyword>
<dbReference type="InterPro" id="IPR052728">
    <property type="entry name" value="O2_lipid_transport_reg"/>
</dbReference>
<dbReference type="Pfam" id="PF20146">
    <property type="entry name" value="NRF"/>
    <property type="match status" value="1"/>
</dbReference>
<dbReference type="GeneID" id="100903163"/>
<feature type="transmembrane region" description="Helical" evidence="1">
    <location>
        <begin position="586"/>
        <end position="605"/>
    </location>
</feature>
<keyword evidence="1" id="KW-1133">Transmembrane helix</keyword>
<feature type="transmembrane region" description="Helical" evidence="1">
    <location>
        <begin position="475"/>
        <end position="496"/>
    </location>
</feature>
<dbReference type="SMART" id="SM00703">
    <property type="entry name" value="NRF"/>
    <property type="match status" value="1"/>
</dbReference>
<organism evidence="4 5">
    <name type="scientific">Galendromus occidentalis</name>
    <name type="common">western predatory mite</name>
    <dbReference type="NCBI Taxonomy" id="34638"/>
    <lineage>
        <taxon>Eukaryota</taxon>
        <taxon>Metazoa</taxon>
        <taxon>Ecdysozoa</taxon>
        <taxon>Arthropoda</taxon>
        <taxon>Chelicerata</taxon>
        <taxon>Arachnida</taxon>
        <taxon>Acari</taxon>
        <taxon>Parasitiformes</taxon>
        <taxon>Mesostigmata</taxon>
        <taxon>Gamasina</taxon>
        <taxon>Phytoseioidea</taxon>
        <taxon>Phytoseiidae</taxon>
        <taxon>Typhlodrominae</taxon>
        <taxon>Galendromus</taxon>
    </lineage>
</organism>
<feature type="domain" description="Nose resistant-to-fluoxetine protein N-terminal" evidence="3">
    <location>
        <begin position="69"/>
        <end position="225"/>
    </location>
</feature>
<dbReference type="Proteomes" id="UP000694867">
    <property type="component" value="Unplaced"/>
</dbReference>
<evidence type="ECO:0000256" key="2">
    <source>
        <dbReference type="SAM" id="SignalP"/>
    </source>
</evidence>
<keyword evidence="1" id="KW-0472">Membrane</keyword>
<evidence type="ECO:0000256" key="1">
    <source>
        <dbReference type="SAM" id="Phobius"/>
    </source>
</evidence>
<feature type="transmembrane region" description="Helical" evidence="1">
    <location>
        <begin position="385"/>
        <end position="405"/>
    </location>
</feature>
<proteinExistence type="predicted"/>
<gene>
    <name evidence="5" type="primary">LOC100903163</name>
</gene>
<name>A0AAJ6QPT8_9ACAR</name>
<dbReference type="RefSeq" id="XP_003741892.1">
    <property type="nucleotide sequence ID" value="XM_003741844.1"/>
</dbReference>
<keyword evidence="2" id="KW-0732">Signal</keyword>
<feature type="transmembrane region" description="Helical" evidence="1">
    <location>
        <begin position="238"/>
        <end position="260"/>
    </location>
</feature>
<feature type="transmembrane region" description="Helical" evidence="1">
    <location>
        <begin position="448"/>
        <end position="468"/>
    </location>
</feature>
<accession>A0AAJ6QPT8</accession>
<feature type="chain" id="PRO_5042609720" evidence="2">
    <location>
        <begin position="20"/>
        <end position="729"/>
    </location>
</feature>
<feature type="transmembrane region" description="Helical" evidence="1">
    <location>
        <begin position="552"/>
        <end position="574"/>
    </location>
</feature>
<dbReference type="PANTHER" id="PTHR11161">
    <property type="entry name" value="O-ACYLTRANSFERASE"/>
    <property type="match status" value="1"/>
</dbReference>
<evidence type="ECO:0000313" key="4">
    <source>
        <dbReference type="Proteomes" id="UP000694867"/>
    </source>
</evidence>
<feature type="transmembrane region" description="Helical" evidence="1">
    <location>
        <begin position="668"/>
        <end position="689"/>
    </location>
</feature>